<dbReference type="InterPro" id="IPR036866">
    <property type="entry name" value="RibonucZ/Hydroxyglut_hydro"/>
</dbReference>
<dbReference type="SMART" id="SM00849">
    <property type="entry name" value="Lactamase_B"/>
    <property type="match status" value="1"/>
</dbReference>
<dbReference type="PANTHER" id="PTHR42951">
    <property type="entry name" value="METALLO-BETA-LACTAMASE DOMAIN-CONTAINING"/>
    <property type="match status" value="1"/>
</dbReference>
<gene>
    <name evidence="2" type="ORF">DCMF_11115</name>
</gene>
<evidence type="ECO:0000259" key="1">
    <source>
        <dbReference type="SMART" id="SM00849"/>
    </source>
</evidence>
<evidence type="ECO:0000313" key="3">
    <source>
        <dbReference type="Proteomes" id="UP000323521"/>
    </source>
</evidence>
<dbReference type="Proteomes" id="UP000323521">
    <property type="component" value="Chromosome"/>
</dbReference>
<organism evidence="2 3">
    <name type="scientific">Formimonas warabiya</name>
    <dbReference type="NCBI Taxonomy" id="1761012"/>
    <lineage>
        <taxon>Bacteria</taxon>
        <taxon>Bacillati</taxon>
        <taxon>Bacillota</taxon>
        <taxon>Clostridia</taxon>
        <taxon>Eubacteriales</taxon>
        <taxon>Peptococcaceae</taxon>
        <taxon>Candidatus Formimonas</taxon>
    </lineage>
</organism>
<dbReference type="Gene3D" id="3.60.15.10">
    <property type="entry name" value="Ribonuclease Z/Hydroxyacylglutathione hydrolase-like"/>
    <property type="match status" value="1"/>
</dbReference>
<dbReference type="SUPFAM" id="SSF56281">
    <property type="entry name" value="Metallo-hydrolase/oxidoreductase"/>
    <property type="match status" value="1"/>
</dbReference>
<reference evidence="2 3" key="1">
    <citation type="submission" date="2016-10" db="EMBL/GenBank/DDBJ databases">
        <title>Complete Genome Sequence of Peptococcaceae strain DCMF.</title>
        <authorList>
            <person name="Edwards R.J."/>
            <person name="Holland S.I."/>
            <person name="Deshpande N.P."/>
            <person name="Wong Y.K."/>
            <person name="Ertan H."/>
            <person name="Manefield M."/>
            <person name="Russell T.L."/>
            <person name="Lee M.J."/>
        </authorList>
    </citation>
    <scope>NUCLEOTIDE SEQUENCE [LARGE SCALE GENOMIC DNA]</scope>
    <source>
        <strain evidence="2 3">DCMF</strain>
    </source>
</reference>
<protein>
    <recommendedName>
        <fullName evidence="1">Metallo-beta-lactamase domain-containing protein</fullName>
    </recommendedName>
</protein>
<accession>A0A3G1KS73</accession>
<proteinExistence type="predicted"/>
<name>A0A3G1KS73_FORW1</name>
<keyword evidence="3" id="KW-1185">Reference proteome</keyword>
<dbReference type="Pfam" id="PF00753">
    <property type="entry name" value="Lactamase_B"/>
    <property type="match status" value="1"/>
</dbReference>
<dbReference type="InterPro" id="IPR050855">
    <property type="entry name" value="NDM-1-like"/>
</dbReference>
<dbReference type="EMBL" id="CP017634">
    <property type="protein sequence ID" value="ATW25244.1"/>
    <property type="molecule type" value="Genomic_DNA"/>
</dbReference>
<dbReference type="InterPro" id="IPR001279">
    <property type="entry name" value="Metallo-B-lactamas"/>
</dbReference>
<dbReference type="AlphaFoldDB" id="A0A3G1KS73"/>
<feature type="domain" description="Metallo-beta-lactamase" evidence="1">
    <location>
        <begin position="29"/>
        <end position="254"/>
    </location>
</feature>
<evidence type="ECO:0000313" key="2">
    <source>
        <dbReference type="EMBL" id="ATW25244.1"/>
    </source>
</evidence>
<sequence length="570" mass="64223">MLINESWQPVPGTRGTEIYPFIIKPNSHSSNAYLLATDDYIILIDTGTSPEQMERIKTVIRPLMADQERPLLIFLTHCHADHCLLAFSDWELGGIAKVRVAIQEYGAKALEEKDARRTLADILRKELPDARIDLPLLTGQDREKPGKKVVNLGEGIILSTRVEKIDPGDKSDFFKQVIKIGPETSMEIYPMPGHSPDGIALRIGEIVFTGDFFMAVNFLVAGVVGWKQDDMMNSIHHMRWLAENSAISCFCTGHGDPLSRQSAMDNMSKMRTRTAGLTDLSELNWEHMTESSGYALELLEELNDTMAVIAGRLYYLVYYLDYLGESDKSEKVGAALDFDRINDLLDEYSDFAQLFEAGNMASPILILKAAHLTGKIEKIFTQGGTDLMIDRYLFRRVQRSFADFMQICGGMPIHDAREVLDMNQLLQDLLRDINRVPYNDDILEVLDREEQFIDALVLRIAFQPIIKGVTFHFLPDPDLLRVRIDQERFCDALLGILEEIAAIDVKEICIVSGNTDTGPAIRISNPKGIPENVFTKKKLGLYERKFASLGGLLKIEQDQSGIRFVIELST</sequence>
<dbReference type="RefSeq" id="WP_214659271.1">
    <property type="nucleotide sequence ID" value="NZ_CP017634.1"/>
</dbReference>
<dbReference type="KEGG" id="fwa:DCMF_11115"/>